<evidence type="ECO:0008006" key="3">
    <source>
        <dbReference type="Google" id="ProtNLM"/>
    </source>
</evidence>
<sequence length="655" mass="76402">MPINLLKLPRLVGISVVTELSDHQEVFLLSLCSRRTKCLVEKARIKVPKLAFVLKERHESKEFMIGAIIDNGIRECIWLPVTSVVHVDTLTKKKTSTVKLGNDYEASAKFDMRRQKNGTFLHRMKCANEPMAMQKALQNYINLIFHYSEPNKLYLMMECEGSLPNVTNVQEIEIKHETVDRQFFTNVLTMYPDHHTISVRVLNRDIPSEFFQIQNIHVKYANGPDCFRNFVGRNMRLGCATSTEQDLIQFLQKWISNEAYHNLESLTMFIMNDINTVLIRQSVEFEEYDPNEPEKRPRDYVLDIPMPINLLNLPRLVGVSVVAELLDYQEIFLLSLCSRRTKCLVEKAKIKVPKLAFLLKQRKGYNELMIGVVFTVWYHDIWLPVTSVMHVDTLTLKETFTVKLGNYCEADANFDVWCDEDGTFLHRMESANEPMAIQKALQDHINSIFHYSETNKLYLSIHCEGSLPNVTNVQEIEIKHTTVDPQFLTDVLTMYPDHHTISLRRVIGDIPNDSLFFQIQNIHVMQTYGSNYIHNFVGRNMRLGSVTYSDQDLIKFLKNWISNEAYHNLETLTMRMMNEINAVLIRQSVEFEEYDPNEPEKRPKEYALDIPYDGSFPTMYPIRDKKFVEIKRITDGKRAFLEVSNRHFNFLVLKN</sequence>
<accession>A0A2G5T6R5</accession>
<comment type="caution">
    <text evidence="1">The sequence shown here is derived from an EMBL/GenBank/DDBJ whole genome shotgun (WGS) entry which is preliminary data.</text>
</comment>
<reference evidence="2" key="1">
    <citation type="submission" date="2017-10" db="EMBL/GenBank/DDBJ databases">
        <title>Rapid genome shrinkage in a self-fertile nematode reveals novel sperm competition proteins.</title>
        <authorList>
            <person name="Yin D."/>
            <person name="Schwarz E.M."/>
            <person name="Thomas C.G."/>
            <person name="Felde R.L."/>
            <person name="Korf I.F."/>
            <person name="Cutter A.D."/>
            <person name="Schartner C.M."/>
            <person name="Ralston E.J."/>
            <person name="Meyer B.J."/>
            <person name="Haag E.S."/>
        </authorList>
    </citation>
    <scope>NUCLEOTIDE SEQUENCE [LARGE SCALE GENOMIC DNA]</scope>
    <source>
        <strain evidence="2">JU1422</strain>
    </source>
</reference>
<evidence type="ECO:0000313" key="1">
    <source>
        <dbReference type="EMBL" id="PIC22766.1"/>
    </source>
</evidence>
<evidence type="ECO:0000313" key="2">
    <source>
        <dbReference type="Proteomes" id="UP000230233"/>
    </source>
</evidence>
<proteinExistence type="predicted"/>
<dbReference type="EMBL" id="PDUG01000005">
    <property type="protein sequence ID" value="PIC22766.1"/>
    <property type="molecule type" value="Genomic_DNA"/>
</dbReference>
<gene>
    <name evidence="1" type="primary">Cnig_chr_V.g16707</name>
    <name evidence="1" type="ORF">B9Z55_016707</name>
</gene>
<dbReference type="AlphaFoldDB" id="A0A2G5T6R5"/>
<dbReference type="PANTHER" id="PTHR21503">
    <property type="entry name" value="F-BOX-CONTAINING HYPOTHETICAL PROTEIN C.ELEGANS"/>
    <property type="match status" value="1"/>
</dbReference>
<protein>
    <recommendedName>
        <fullName evidence="3">F-box domain-containing protein</fullName>
    </recommendedName>
</protein>
<keyword evidence="2" id="KW-1185">Reference proteome</keyword>
<name>A0A2G5T6R5_9PELO</name>
<dbReference type="PANTHER" id="PTHR21503:SF8">
    <property type="entry name" value="F-BOX ASSOCIATED DOMAIN-CONTAINING PROTEIN-RELATED"/>
    <property type="match status" value="1"/>
</dbReference>
<organism evidence="1 2">
    <name type="scientific">Caenorhabditis nigoni</name>
    <dbReference type="NCBI Taxonomy" id="1611254"/>
    <lineage>
        <taxon>Eukaryota</taxon>
        <taxon>Metazoa</taxon>
        <taxon>Ecdysozoa</taxon>
        <taxon>Nematoda</taxon>
        <taxon>Chromadorea</taxon>
        <taxon>Rhabditida</taxon>
        <taxon>Rhabditina</taxon>
        <taxon>Rhabditomorpha</taxon>
        <taxon>Rhabditoidea</taxon>
        <taxon>Rhabditidae</taxon>
        <taxon>Peloderinae</taxon>
        <taxon>Caenorhabditis</taxon>
    </lineage>
</organism>
<dbReference type="Proteomes" id="UP000230233">
    <property type="component" value="Chromosome V"/>
</dbReference>